<proteinExistence type="predicted"/>
<sequence length="172" mass="19193">MYQRPERTNQVDMFSLGFQVLSGFVAETRGDWGICLRKIETDRRPPLCAVVLDLLQQAQKLHVESSPIFGLLDQIGCERIPFYIPAHRIEVLVILNRKRFESSLVNVTGAGALAMGVPALGVGEREPACEAGELTVFTEMNDQMPMVRHHSITEQRISNRSTASDKIRSKAA</sequence>
<evidence type="ECO:0000313" key="2">
    <source>
        <dbReference type="EMBL" id="QDV51343.1"/>
    </source>
</evidence>
<dbReference type="AlphaFoldDB" id="A0A518IE18"/>
<gene>
    <name evidence="2" type="ORF">Enr17x_33990</name>
</gene>
<dbReference type="EMBL" id="CP037452">
    <property type="protein sequence ID" value="QDV51343.1"/>
    <property type="molecule type" value="Genomic_DNA"/>
</dbReference>
<dbReference type="Proteomes" id="UP000318313">
    <property type="component" value="Chromosome"/>
</dbReference>
<name>A0A518IE18_9PLAN</name>
<keyword evidence="3" id="KW-1185">Reference proteome</keyword>
<accession>A0A518IE18</accession>
<organism evidence="2 3">
    <name type="scientific">Gimesia fumaroli</name>
    <dbReference type="NCBI Taxonomy" id="2527976"/>
    <lineage>
        <taxon>Bacteria</taxon>
        <taxon>Pseudomonadati</taxon>
        <taxon>Planctomycetota</taxon>
        <taxon>Planctomycetia</taxon>
        <taxon>Planctomycetales</taxon>
        <taxon>Planctomycetaceae</taxon>
        <taxon>Gimesia</taxon>
    </lineage>
</organism>
<protein>
    <submittedName>
        <fullName evidence="2">Uncharacterized protein</fullName>
    </submittedName>
</protein>
<feature type="compositionally biased region" description="Basic and acidic residues" evidence="1">
    <location>
        <begin position="163"/>
        <end position="172"/>
    </location>
</feature>
<evidence type="ECO:0000313" key="3">
    <source>
        <dbReference type="Proteomes" id="UP000318313"/>
    </source>
</evidence>
<feature type="region of interest" description="Disordered" evidence="1">
    <location>
        <begin position="152"/>
        <end position="172"/>
    </location>
</feature>
<dbReference type="KEGG" id="gfm:Enr17x_33990"/>
<reference evidence="2 3" key="1">
    <citation type="submission" date="2019-03" db="EMBL/GenBank/DDBJ databases">
        <title>Deep-cultivation of Planctomycetes and their phenomic and genomic characterization uncovers novel biology.</title>
        <authorList>
            <person name="Wiegand S."/>
            <person name="Jogler M."/>
            <person name="Boedeker C."/>
            <person name="Pinto D."/>
            <person name="Vollmers J."/>
            <person name="Rivas-Marin E."/>
            <person name="Kohn T."/>
            <person name="Peeters S.H."/>
            <person name="Heuer A."/>
            <person name="Rast P."/>
            <person name="Oberbeckmann S."/>
            <person name="Bunk B."/>
            <person name="Jeske O."/>
            <person name="Meyerdierks A."/>
            <person name="Storesund J.E."/>
            <person name="Kallscheuer N."/>
            <person name="Luecker S."/>
            <person name="Lage O.M."/>
            <person name="Pohl T."/>
            <person name="Merkel B.J."/>
            <person name="Hornburger P."/>
            <person name="Mueller R.-W."/>
            <person name="Bruemmer F."/>
            <person name="Labrenz M."/>
            <person name="Spormann A.M."/>
            <person name="Op den Camp H."/>
            <person name="Overmann J."/>
            <person name="Amann R."/>
            <person name="Jetten M.S.M."/>
            <person name="Mascher T."/>
            <person name="Medema M.H."/>
            <person name="Devos D.P."/>
            <person name="Kaster A.-K."/>
            <person name="Ovreas L."/>
            <person name="Rohde M."/>
            <person name="Galperin M.Y."/>
            <person name="Jogler C."/>
        </authorList>
    </citation>
    <scope>NUCLEOTIDE SEQUENCE [LARGE SCALE GENOMIC DNA]</scope>
    <source>
        <strain evidence="2 3">Enr17</strain>
    </source>
</reference>
<evidence type="ECO:0000256" key="1">
    <source>
        <dbReference type="SAM" id="MobiDB-lite"/>
    </source>
</evidence>